<dbReference type="Gene3D" id="1.10.220.70">
    <property type="entry name" value="lyase"/>
    <property type="match status" value="1"/>
</dbReference>
<dbReference type="Gene3D" id="3.20.20.70">
    <property type="entry name" value="Aldolase class I"/>
    <property type="match status" value="1"/>
</dbReference>
<comment type="similarity">
    <text evidence="9">Belongs to the EutB family.</text>
</comment>
<comment type="cofactor">
    <cofactor evidence="9">
        <name>adenosylcob(III)alamin</name>
        <dbReference type="ChEBI" id="CHEBI:18408"/>
    </cofactor>
    <text evidence="9">Binds between the large and small subunits.</text>
</comment>
<feature type="binding site" evidence="9">
    <location>
        <position position="401"/>
    </location>
    <ligand>
        <name>adenosylcob(III)alamin</name>
        <dbReference type="ChEBI" id="CHEBI:18408"/>
    </ligand>
</feature>
<evidence type="ECO:0000256" key="5">
    <source>
        <dbReference type="ARBA" id="ARBA00052081"/>
    </source>
</evidence>
<dbReference type="FunFam" id="2.30.170.30:FF:000001">
    <property type="entry name" value="Ethanolamine ammonia-lyase heavy chain"/>
    <property type="match status" value="1"/>
</dbReference>
<evidence type="ECO:0000256" key="2">
    <source>
        <dbReference type="ARBA" id="ARBA00023239"/>
    </source>
</evidence>
<dbReference type="PANTHER" id="PTHR39329:SF1">
    <property type="entry name" value="ETHANOLAMINE AMMONIA-LYASE LARGE SUBUNIT"/>
    <property type="match status" value="1"/>
</dbReference>
<evidence type="ECO:0000256" key="3">
    <source>
        <dbReference type="ARBA" id="ARBA00023285"/>
    </source>
</evidence>
<evidence type="ECO:0000256" key="8">
    <source>
        <dbReference type="ARBA" id="ARBA00074968"/>
    </source>
</evidence>
<dbReference type="FunFam" id="1.10.220.70:FF:000001">
    <property type="entry name" value="Ethanolamine ammonia-lyase heavy chain"/>
    <property type="match status" value="1"/>
</dbReference>
<dbReference type="Gene3D" id="2.30.170.30">
    <property type="entry name" value="ethanolamine ammonia-lyase heavy chain domain like"/>
    <property type="match status" value="1"/>
</dbReference>
<dbReference type="GO" id="GO:0006520">
    <property type="term" value="P:amino acid metabolic process"/>
    <property type="evidence" value="ECO:0007669"/>
    <property type="project" value="InterPro"/>
</dbReference>
<comment type="subcellular location">
    <subcellularLocation>
        <location evidence="9">Bacterial microcompartment</location>
    </subcellularLocation>
</comment>
<dbReference type="EC" id="4.3.1.7" evidence="7 9"/>
<dbReference type="GO" id="GO:0031419">
    <property type="term" value="F:cobalamin binding"/>
    <property type="evidence" value="ECO:0007669"/>
    <property type="project" value="UniProtKB-UniRule"/>
</dbReference>
<dbReference type="GO" id="GO:0046336">
    <property type="term" value="P:ethanolamine catabolic process"/>
    <property type="evidence" value="ECO:0007669"/>
    <property type="project" value="UniProtKB-UniRule"/>
</dbReference>
<keyword evidence="3 9" id="KW-0170">Cobalt</keyword>
<dbReference type="NCBIfam" id="NF011649">
    <property type="entry name" value="PRK15067.1"/>
    <property type="match status" value="1"/>
</dbReference>
<reference evidence="10 11" key="1">
    <citation type="submission" date="2019-04" db="EMBL/GenBank/DDBJ databases">
        <authorList>
            <consortium name="GenomeTrakr network: Whole genome sequencing for foodborne pathogen traceback"/>
        </authorList>
    </citation>
    <scope>NUCLEOTIDE SEQUENCE [LARGE SCALE GENOMIC DNA]</scope>
    <source>
        <strain evidence="10 11">CFSAN072502</strain>
    </source>
</reference>
<dbReference type="GO" id="GO:0008851">
    <property type="term" value="F:ethanolamine ammonia-lyase activity"/>
    <property type="evidence" value="ECO:0007669"/>
    <property type="project" value="UniProtKB-UniRule"/>
</dbReference>
<keyword evidence="2 9" id="KW-0456">Lyase</keyword>
<feature type="binding site" evidence="9">
    <location>
        <position position="362"/>
    </location>
    <ligand>
        <name>substrate</name>
    </ligand>
</feature>
<dbReference type="InterPro" id="IPR044939">
    <property type="entry name" value="EutB_dom_2_sf"/>
</dbReference>
<feature type="binding site" evidence="9">
    <location>
        <position position="194"/>
    </location>
    <ligand>
        <name>adenosylcob(III)alamin</name>
        <dbReference type="ChEBI" id="CHEBI:18408"/>
    </ligand>
</feature>
<dbReference type="PIRSF" id="PIRSF018788">
    <property type="entry name" value="EutB"/>
    <property type="match status" value="1"/>
</dbReference>
<evidence type="ECO:0000256" key="9">
    <source>
        <dbReference type="HAMAP-Rule" id="MF_00861"/>
    </source>
</evidence>
<feature type="binding site" evidence="9">
    <location>
        <position position="295"/>
    </location>
    <ligand>
        <name>adenosylcob(III)alamin</name>
        <dbReference type="ChEBI" id="CHEBI:18408"/>
    </ligand>
</feature>
<protein>
    <recommendedName>
        <fullName evidence="8 9">Ethanolamine ammonia-lyase large subunit</fullName>
        <shortName evidence="9">EAL large subunit</shortName>
        <ecNumber evidence="7 9">4.3.1.7</ecNumber>
    </recommendedName>
</protein>
<comment type="caution">
    <text evidence="10">The sequence shown here is derived from an EMBL/GenBank/DDBJ whole genome shotgun (WGS) entry which is preliminary data.</text>
</comment>
<evidence type="ECO:0000256" key="4">
    <source>
        <dbReference type="ARBA" id="ARBA00024446"/>
    </source>
</evidence>
<keyword evidence="1 9" id="KW-0846">Cobalamin</keyword>
<evidence type="ECO:0000313" key="10">
    <source>
        <dbReference type="EMBL" id="EAG9354725.1"/>
    </source>
</evidence>
<comment type="pathway">
    <text evidence="9">Amine and polyamine degradation; ethanolamine degradation.</text>
</comment>
<dbReference type="InterPro" id="IPR013785">
    <property type="entry name" value="Aldolase_TIM"/>
</dbReference>
<dbReference type="Pfam" id="PF06751">
    <property type="entry name" value="EutB"/>
    <property type="match status" value="1"/>
</dbReference>
<dbReference type="AlphaFoldDB" id="A0A823J5M7"/>
<evidence type="ECO:0000256" key="6">
    <source>
        <dbReference type="ARBA" id="ARBA00063342"/>
    </source>
</evidence>
<gene>
    <name evidence="9" type="primary">eutB</name>
    <name evidence="10" type="ORF">CW895_13065</name>
</gene>
<dbReference type="HAMAP" id="MF_00861">
    <property type="entry name" value="EutB"/>
    <property type="match status" value="1"/>
</dbReference>
<dbReference type="RefSeq" id="WP_070033798.1">
    <property type="nucleotide sequence ID" value="NZ_CP090057.1"/>
</dbReference>
<evidence type="ECO:0000313" key="11">
    <source>
        <dbReference type="Proteomes" id="UP000524387"/>
    </source>
</evidence>
<dbReference type="UniPathway" id="UPA00560"/>
<dbReference type="GO" id="GO:0005829">
    <property type="term" value="C:cytosol"/>
    <property type="evidence" value="ECO:0007669"/>
    <property type="project" value="TreeGrafter"/>
</dbReference>
<proteinExistence type="inferred from homology"/>
<comment type="function">
    <text evidence="9">Catalyzes the deamination of various vicinal amino-alcohols to oxo compounds. Allows this organism to utilize ethanolamine as the sole source of nitrogen and carbon in the presence of vitamin B12.</text>
</comment>
<feature type="binding site" evidence="9">
    <location>
        <position position="287"/>
    </location>
    <ligand>
        <name>substrate</name>
    </ligand>
</feature>
<comment type="subunit">
    <text evidence="6 9">The basic unit is a heterodimer which dimerizes to form tetramers. The heterotetramers trimerize; 6 large subunits form a core ring with 6 small subunits projecting outwards.</text>
</comment>
<dbReference type="InterPro" id="IPR044941">
    <property type="entry name" value="EutB_N_sf"/>
</dbReference>
<feature type="binding site" evidence="9">
    <location>
        <begin position="160"/>
        <end position="162"/>
    </location>
    <ligand>
        <name>substrate</name>
    </ligand>
</feature>
<evidence type="ECO:0000256" key="1">
    <source>
        <dbReference type="ARBA" id="ARBA00022628"/>
    </source>
</evidence>
<dbReference type="EMBL" id="AABEKN010000006">
    <property type="protein sequence ID" value="EAG9354725.1"/>
    <property type="molecule type" value="Genomic_DNA"/>
</dbReference>
<dbReference type="Proteomes" id="UP000524387">
    <property type="component" value="Unassembled WGS sequence"/>
</dbReference>
<dbReference type="FunFam" id="3.20.20.70:FF:000055">
    <property type="entry name" value="Ethanolamine ammonia-lyase heavy chain"/>
    <property type="match status" value="1"/>
</dbReference>
<feature type="binding site" evidence="9">
    <location>
        <position position="193"/>
    </location>
    <ligand>
        <name>substrate</name>
    </ligand>
</feature>
<dbReference type="GO" id="GO:0009350">
    <property type="term" value="C:ethanolamine ammonia-lyase complex"/>
    <property type="evidence" value="ECO:0007669"/>
    <property type="project" value="UniProtKB-UniRule"/>
</dbReference>
<dbReference type="InterPro" id="IPR010628">
    <property type="entry name" value="EutB"/>
</dbReference>
<evidence type="ECO:0000256" key="7">
    <source>
        <dbReference type="ARBA" id="ARBA00067005"/>
    </source>
</evidence>
<sequence length="454" mass="49881">MILKTNLFGHTYQFKSITDVLAKANEEKSGDRLAGVAAESAEERVAAKVVLSKMTLGDLRNNPVVPYETDEVTRIIQDQVNDRIHDSIKNWTVEELREWILDHKTTDADIKRIARGLTSEIIAAVTKLMSNLDLIYGAKKIRVIAHANTTIGLPGTFSARLQPNHPTDDPDGILASLMEGLTYGIGDAVIGLNPVDDSTDSVVRLLNKFEEFRSKWDVPTQTCVLAHVKTQMEAMRRGAPTGLVFQSIAGSEKGNTAFGFDGATIEEARQLALQSGAATGPNVMYFETGQGSELSSDAHFGVDQVTMEARCYGFAKKFDPFLVNTVVGFIGPEYLYDSKQVIRAGLEDHFMGKLTGISMGCDVCYTNHMKADQNDVENLSVLLTAAGCNFIMGIPHGDDVMLNYQTTGYHETATLRELFGLKPIKEFDQWMEKMGFSENGKLTSRAGDASIFLK</sequence>
<accession>A0A823J5M7</accession>
<feature type="binding site" evidence="9">
    <location>
        <position position="246"/>
    </location>
    <ligand>
        <name>adenosylcob(III)alamin</name>
        <dbReference type="ChEBI" id="CHEBI:18408"/>
    </ligand>
</feature>
<keyword evidence="4 9" id="KW-1283">Bacterial microcompartment</keyword>
<name>A0A823J5M7_LISMN</name>
<comment type="catalytic activity">
    <reaction evidence="5 9">
        <text>ethanolamine = acetaldehyde + NH4(+)</text>
        <dbReference type="Rhea" id="RHEA:15313"/>
        <dbReference type="ChEBI" id="CHEBI:15343"/>
        <dbReference type="ChEBI" id="CHEBI:28938"/>
        <dbReference type="ChEBI" id="CHEBI:57603"/>
        <dbReference type="EC" id="4.3.1.7"/>
    </reaction>
</comment>
<dbReference type="GO" id="GO:0031471">
    <property type="term" value="C:ethanolamine degradation polyhedral organelle"/>
    <property type="evidence" value="ECO:0007669"/>
    <property type="project" value="UniProtKB-UniRule"/>
</dbReference>
<dbReference type="PANTHER" id="PTHR39329">
    <property type="entry name" value="ETHANOLAMINE AMMONIA-LYASE HEAVY CHAIN"/>
    <property type="match status" value="1"/>
</dbReference>
<organism evidence="10 11">
    <name type="scientific">Listeria monocytogenes</name>
    <dbReference type="NCBI Taxonomy" id="1639"/>
    <lineage>
        <taxon>Bacteria</taxon>
        <taxon>Bacillati</taxon>
        <taxon>Bacillota</taxon>
        <taxon>Bacilli</taxon>
        <taxon>Bacillales</taxon>
        <taxon>Listeriaceae</taxon>
        <taxon>Listeria</taxon>
    </lineage>
</organism>